<keyword evidence="7" id="KW-0547">Nucleotide-binding</keyword>
<dbReference type="InterPro" id="IPR036565">
    <property type="entry name" value="Mur-like_cat_sf"/>
</dbReference>
<dbReference type="HAMAP" id="MF_00208">
    <property type="entry name" value="MurE"/>
    <property type="match status" value="1"/>
</dbReference>
<keyword evidence="7 12" id="KW-0436">Ligase</keyword>
<evidence type="ECO:0000313" key="12">
    <source>
        <dbReference type="EMBL" id="PWD81681.1"/>
    </source>
</evidence>
<dbReference type="NCBIfam" id="NF001126">
    <property type="entry name" value="PRK00139.1-4"/>
    <property type="match status" value="1"/>
</dbReference>
<evidence type="ECO:0000256" key="7">
    <source>
        <dbReference type="HAMAP-Rule" id="MF_00208"/>
    </source>
</evidence>
<feature type="binding site" evidence="7">
    <location>
        <position position="42"/>
    </location>
    <ligand>
        <name>UDP-N-acetyl-alpha-D-muramoyl-L-alanyl-D-glutamate</name>
        <dbReference type="ChEBI" id="CHEBI:83900"/>
    </ligand>
</feature>
<dbReference type="GO" id="GO:0051301">
    <property type="term" value="P:cell division"/>
    <property type="evidence" value="ECO:0007669"/>
    <property type="project" value="UniProtKB-KW"/>
</dbReference>
<proteinExistence type="inferred from homology"/>
<dbReference type="InterPro" id="IPR000713">
    <property type="entry name" value="Mur_ligase_N"/>
</dbReference>
<evidence type="ECO:0000256" key="8">
    <source>
        <dbReference type="RuleBase" id="RU004135"/>
    </source>
</evidence>
<evidence type="ECO:0000256" key="3">
    <source>
        <dbReference type="ARBA" id="ARBA00022960"/>
    </source>
</evidence>
<comment type="similarity">
    <text evidence="1 7">Belongs to the MurCDEF family. MurE subfamily.</text>
</comment>
<keyword evidence="6 7" id="KW-0961">Cell wall biogenesis/degradation</keyword>
<dbReference type="Gene3D" id="3.40.1190.10">
    <property type="entry name" value="Mur-like, catalytic domain"/>
    <property type="match status" value="1"/>
</dbReference>
<evidence type="ECO:0000259" key="10">
    <source>
        <dbReference type="Pfam" id="PF02875"/>
    </source>
</evidence>
<dbReference type="GO" id="GO:0008360">
    <property type="term" value="P:regulation of cell shape"/>
    <property type="evidence" value="ECO:0007669"/>
    <property type="project" value="UniProtKB-KW"/>
</dbReference>
<comment type="pathway">
    <text evidence="7 8">Cell wall biogenesis; peptidoglycan biosynthesis.</text>
</comment>
<dbReference type="GO" id="GO:0000287">
    <property type="term" value="F:magnesium ion binding"/>
    <property type="evidence" value="ECO:0007669"/>
    <property type="project" value="UniProtKB-UniRule"/>
</dbReference>
<feature type="binding site" evidence="7">
    <location>
        <position position="207"/>
    </location>
    <ligand>
        <name>UDP-N-acetyl-alpha-D-muramoyl-L-alanyl-D-glutamate</name>
        <dbReference type="ChEBI" id="CHEBI:83900"/>
    </ligand>
</feature>
<dbReference type="Gene3D" id="3.40.1390.10">
    <property type="entry name" value="MurE/MurF, N-terminal domain"/>
    <property type="match status" value="1"/>
</dbReference>
<dbReference type="NCBIfam" id="TIGR01085">
    <property type="entry name" value="murE"/>
    <property type="match status" value="1"/>
</dbReference>
<comment type="caution">
    <text evidence="12">The sequence shown here is derived from an EMBL/GenBank/DDBJ whole genome shotgun (WGS) entry which is preliminary data.</text>
</comment>
<dbReference type="RefSeq" id="WP_109188314.1">
    <property type="nucleotide sequence ID" value="NZ_BMYA01000001.1"/>
</dbReference>
<dbReference type="InterPro" id="IPR036615">
    <property type="entry name" value="Mur_ligase_C_dom_sf"/>
</dbReference>
<organism evidence="12 13">
    <name type="scientific">Ignatzschineria ureiclastica</name>
    <dbReference type="NCBI Taxonomy" id="472582"/>
    <lineage>
        <taxon>Bacteria</taxon>
        <taxon>Pseudomonadati</taxon>
        <taxon>Pseudomonadota</taxon>
        <taxon>Gammaproteobacteria</taxon>
        <taxon>Cardiobacteriales</taxon>
        <taxon>Ignatzschineriaceae</taxon>
        <taxon>Ignatzschineria</taxon>
    </lineage>
</organism>
<dbReference type="SUPFAM" id="SSF53623">
    <property type="entry name" value="MurD-like peptide ligases, catalytic domain"/>
    <property type="match status" value="1"/>
</dbReference>
<dbReference type="PANTHER" id="PTHR23135:SF4">
    <property type="entry name" value="UDP-N-ACETYLMURAMOYL-L-ALANYL-D-GLUTAMATE--2,6-DIAMINOPIMELATE LIGASE MURE HOMOLOG, CHLOROPLASTIC"/>
    <property type="match status" value="1"/>
</dbReference>
<keyword evidence="3 7" id="KW-0133">Cell shape</keyword>
<dbReference type="SUPFAM" id="SSF63418">
    <property type="entry name" value="MurE/MurF N-terminal domain"/>
    <property type="match status" value="1"/>
</dbReference>
<feature type="domain" description="Mur ligase central" evidence="11">
    <location>
        <begin position="122"/>
        <end position="336"/>
    </location>
</feature>
<dbReference type="PANTHER" id="PTHR23135">
    <property type="entry name" value="MUR LIGASE FAMILY MEMBER"/>
    <property type="match status" value="1"/>
</dbReference>
<accession>A0A2U2AGA2</accession>
<dbReference type="GO" id="GO:0005737">
    <property type="term" value="C:cytoplasm"/>
    <property type="evidence" value="ECO:0007669"/>
    <property type="project" value="UniProtKB-SubCell"/>
</dbReference>
<evidence type="ECO:0000256" key="5">
    <source>
        <dbReference type="ARBA" id="ARBA00023306"/>
    </source>
</evidence>
<comment type="caution">
    <text evidence="7">Lacks conserved residue(s) required for the propagation of feature annotation.</text>
</comment>
<dbReference type="GO" id="GO:0071555">
    <property type="term" value="P:cell wall organization"/>
    <property type="evidence" value="ECO:0007669"/>
    <property type="project" value="UniProtKB-KW"/>
</dbReference>
<dbReference type="SUPFAM" id="SSF53244">
    <property type="entry name" value="MurD-like peptide ligases, peptide-binding domain"/>
    <property type="match status" value="1"/>
</dbReference>
<dbReference type="OrthoDB" id="9800958at2"/>
<keyword evidence="7" id="KW-0067">ATP-binding</keyword>
<dbReference type="InterPro" id="IPR004101">
    <property type="entry name" value="Mur_ligase_C"/>
</dbReference>
<feature type="binding site" evidence="7">
    <location>
        <position position="409"/>
    </location>
    <ligand>
        <name>meso-2,6-diaminopimelate</name>
        <dbReference type="ChEBI" id="CHEBI:57791"/>
    </ligand>
</feature>
<dbReference type="InterPro" id="IPR005761">
    <property type="entry name" value="UDP-N-AcMur-Glu-dNH2Pim_ligase"/>
</dbReference>
<evidence type="ECO:0000259" key="9">
    <source>
        <dbReference type="Pfam" id="PF01225"/>
    </source>
</evidence>
<evidence type="ECO:0000259" key="11">
    <source>
        <dbReference type="Pfam" id="PF08245"/>
    </source>
</evidence>
<reference evidence="13" key="1">
    <citation type="submission" date="2018-05" db="EMBL/GenBank/DDBJ databases">
        <title>Ignatzschineria dubaiensis sp. nov., isolated from necrotic foot tissues of dromedaries (Camelus dromedarius) and associated maggots in Dubai, United Arab Emirates.</title>
        <authorList>
            <person name="Tsang C.C."/>
            <person name="Tang J.Y.M."/>
            <person name="Fong J.Y.H."/>
            <person name="Kinne J."/>
            <person name="Lee H.H."/>
            <person name="Joseph M."/>
            <person name="Jose S."/>
            <person name="Schuster R.K."/>
            <person name="Tang Y."/>
            <person name="Sivakumar S."/>
            <person name="Chen J.H.K."/>
            <person name="Teng J.L.L."/>
            <person name="Lau S.K.P."/>
            <person name="Wernery U."/>
            <person name="Woo P.C.Y."/>
        </authorList>
    </citation>
    <scope>NUCLEOTIDE SEQUENCE [LARGE SCALE GENOMIC DNA]</scope>
    <source>
        <strain evidence="13">KCTC 22644</strain>
    </source>
</reference>
<gene>
    <name evidence="7" type="primary">murE</name>
    <name evidence="12" type="ORF">DC083_00330</name>
</gene>
<comment type="PTM">
    <text evidence="7">Carboxylation is probably crucial for Mg(2+) binding and, consequently, for the gamma-phosphate positioning of ATP.</text>
</comment>
<feature type="binding site" evidence="7">
    <location>
        <begin position="124"/>
        <end position="130"/>
    </location>
    <ligand>
        <name>ATP</name>
        <dbReference type="ChEBI" id="CHEBI:30616"/>
    </ligand>
</feature>
<dbReference type="UniPathway" id="UPA00219"/>
<comment type="cofactor">
    <cofactor evidence="7">
        <name>Mg(2+)</name>
        <dbReference type="ChEBI" id="CHEBI:18420"/>
    </cofactor>
</comment>
<feature type="binding site" evidence="7">
    <location>
        <position position="209"/>
    </location>
    <ligand>
        <name>UDP-N-acetyl-alpha-D-muramoyl-L-alanyl-D-glutamate</name>
        <dbReference type="ChEBI" id="CHEBI:83900"/>
    </ligand>
</feature>
<evidence type="ECO:0000256" key="2">
    <source>
        <dbReference type="ARBA" id="ARBA00022618"/>
    </source>
</evidence>
<evidence type="ECO:0000256" key="4">
    <source>
        <dbReference type="ARBA" id="ARBA00022984"/>
    </source>
</evidence>
<feature type="modified residue" description="N6-carboxylysine" evidence="7">
    <location>
        <position position="241"/>
    </location>
</feature>
<dbReference type="GO" id="GO:0008765">
    <property type="term" value="F:UDP-N-acetylmuramoylalanyl-D-glutamate-2,6-diaminopimelate ligase activity"/>
    <property type="evidence" value="ECO:0007669"/>
    <property type="project" value="UniProtKB-UniRule"/>
</dbReference>
<comment type="function">
    <text evidence="7">Catalyzes the addition of meso-diaminopimelic acid to the nucleotide precursor UDP-N-acetylmuramoyl-L-alanyl-D-glutamate (UMAG) in the biosynthesis of bacterial cell-wall peptidoglycan.</text>
</comment>
<dbReference type="GO" id="GO:0009252">
    <property type="term" value="P:peptidoglycan biosynthetic process"/>
    <property type="evidence" value="ECO:0007669"/>
    <property type="project" value="UniProtKB-UniRule"/>
</dbReference>
<dbReference type="Pfam" id="PF01225">
    <property type="entry name" value="Mur_ligase"/>
    <property type="match status" value="1"/>
</dbReference>
<feature type="domain" description="Mur ligase C-terminal" evidence="10">
    <location>
        <begin position="359"/>
        <end position="488"/>
    </location>
</feature>
<feature type="binding site" evidence="7">
    <location>
        <position position="486"/>
    </location>
    <ligand>
        <name>meso-2,6-diaminopimelate</name>
        <dbReference type="ChEBI" id="CHEBI:57791"/>
    </ligand>
</feature>
<dbReference type="Pfam" id="PF08245">
    <property type="entry name" value="Mur_ligase_M"/>
    <property type="match status" value="1"/>
</dbReference>
<comment type="subcellular location">
    <subcellularLocation>
        <location evidence="7 8">Cytoplasm</location>
    </subcellularLocation>
</comment>
<keyword evidence="2 7" id="KW-0132">Cell division</keyword>
<sequence>MTLRELLQIEQGNGAVPPEVSNILANLPEIPEIEITGLSSDSRYARKGDLFFAKKGAKSHGLDYLPQLLEIGIAAIIYEKDEAITKPNDIYALEVSSIDALMRVVTQRYYQSVQDHLALIGVTGTEGKTSVTQFIAKAFHLFQIDCGVIGTNGIGILGDLKENTHTTPDLLALYQSLDDIAKVEGLHTLENGRLPVALEVTSHALDQKRVEGLHFQTTVFTNLNRDHLDYHGTVEAYGAAKARLFWEYPQQSSVINIDDSFGKKLYESLQQTHTEIRYYPFGSEPYEAAHYLQIAELKLHEKGLNFILRYQGHDYPVESHLYGAFNAYNLVAAIGVLLSLGLEITRIMTVIPEIAYVQGRMEMVHLKNGAVAVVDYAHKPNALQQALISLRAHLEKGKLISLFGCGGNRDKGKRPLMAEISEKYADEVVITSDNPRFEDPLMIIEDIKAGLQNPMGSHIVVEPDRALAIKAAIMRSQPGDIILIAGKGHEDYQILGDKEIYFSDLAEVKKNNEEL</sequence>
<dbReference type="EC" id="6.3.2.13" evidence="7"/>
<dbReference type="Pfam" id="PF02875">
    <property type="entry name" value="Mur_ligase_C"/>
    <property type="match status" value="1"/>
</dbReference>
<evidence type="ECO:0000256" key="6">
    <source>
        <dbReference type="ARBA" id="ARBA00023316"/>
    </source>
</evidence>
<feature type="binding site" evidence="7">
    <location>
        <position position="201"/>
    </location>
    <ligand>
        <name>UDP-N-acetyl-alpha-D-muramoyl-L-alanyl-D-glutamate</name>
        <dbReference type="ChEBI" id="CHEBI:83900"/>
    </ligand>
</feature>
<feature type="binding site" evidence="7">
    <location>
        <position position="490"/>
    </location>
    <ligand>
        <name>meso-2,6-diaminopimelate</name>
        <dbReference type="ChEBI" id="CHEBI:57791"/>
    </ligand>
</feature>
<evidence type="ECO:0000313" key="13">
    <source>
        <dbReference type="Proteomes" id="UP000245020"/>
    </source>
</evidence>
<keyword evidence="13" id="KW-1185">Reference proteome</keyword>
<keyword evidence="5 7" id="KW-0131">Cell cycle</keyword>
<dbReference type="InterPro" id="IPR035911">
    <property type="entry name" value="MurE/MurF_N"/>
</dbReference>
<feature type="domain" description="Mur ligase N-terminal catalytic" evidence="9">
    <location>
        <begin position="34"/>
        <end position="94"/>
    </location>
</feature>
<keyword evidence="7" id="KW-0460">Magnesium</keyword>
<feature type="binding site" evidence="7">
    <location>
        <begin position="166"/>
        <end position="167"/>
    </location>
    <ligand>
        <name>UDP-N-acetyl-alpha-D-muramoyl-L-alanyl-D-glutamate</name>
        <dbReference type="ChEBI" id="CHEBI:83900"/>
    </ligand>
</feature>
<protein>
    <recommendedName>
        <fullName evidence="7">UDP-N-acetylmuramoyl-L-alanyl-D-glutamate--2,6-diaminopimelate ligase</fullName>
        <ecNumber evidence="7">6.3.2.13</ecNumber>
    </recommendedName>
    <alternativeName>
        <fullName evidence="7">Meso-A2pm-adding enzyme</fullName>
    </alternativeName>
    <alternativeName>
        <fullName evidence="7">Meso-diaminopimelate-adding enzyme</fullName>
    </alternativeName>
    <alternativeName>
        <fullName evidence="7">UDP-MurNAc-L-Ala-D-Glu:meso-diaminopimelate ligase</fullName>
    </alternativeName>
    <alternativeName>
        <fullName evidence="7">UDP-MurNAc-tripeptide synthetase</fullName>
    </alternativeName>
    <alternativeName>
        <fullName evidence="7">UDP-N-acetylmuramyl-tripeptide synthetase</fullName>
    </alternativeName>
</protein>
<name>A0A2U2AGA2_9GAMM</name>
<dbReference type="InterPro" id="IPR013221">
    <property type="entry name" value="Mur_ligase_cen"/>
</dbReference>
<dbReference type="Proteomes" id="UP000245020">
    <property type="component" value="Unassembled WGS sequence"/>
</dbReference>
<feature type="short sequence motif" description="Meso-diaminopimelate recognition motif" evidence="7">
    <location>
        <begin position="433"/>
        <end position="436"/>
    </location>
</feature>
<dbReference type="EMBL" id="QEWQ01000001">
    <property type="protein sequence ID" value="PWD81681.1"/>
    <property type="molecule type" value="Genomic_DNA"/>
</dbReference>
<comment type="catalytic activity">
    <reaction evidence="7">
        <text>UDP-N-acetyl-alpha-D-muramoyl-L-alanyl-D-glutamate + meso-2,6-diaminopimelate + ATP = UDP-N-acetyl-alpha-D-muramoyl-L-alanyl-gamma-D-glutamyl-meso-2,6-diaminopimelate + ADP + phosphate + H(+)</text>
        <dbReference type="Rhea" id="RHEA:23676"/>
        <dbReference type="ChEBI" id="CHEBI:15378"/>
        <dbReference type="ChEBI" id="CHEBI:30616"/>
        <dbReference type="ChEBI" id="CHEBI:43474"/>
        <dbReference type="ChEBI" id="CHEBI:57791"/>
        <dbReference type="ChEBI" id="CHEBI:83900"/>
        <dbReference type="ChEBI" id="CHEBI:83905"/>
        <dbReference type="ChEBI" id="CHEBI:456216"/>
        <dbReference type="EC" id="6.3.2.13"/>
    </reaction>
</comment>
<dbReference type="Gene3D" id="3.90.190.20">
    <property type="entry name" value="Mur ligase, C-terminal domain"/>
    <property type="match status" value="1"/>
</dbReference>
<dbReference type="AlphaFoldDB" id="A0A2U2AGA2"/>
<feature type="binding site" evidence="7">
    <location>
        <begin position="433"/>
        <end position="436"/>
    </location>
    <ligand>
        <name>meso-2,6-diaminopimelate</name>
        <dbReference type="ChEBI" id="CHEBI:57791"/>
    </ligand>
</feature>
<keyword evidence="4 7" id="KW-0573">Peptidoglycan synthesis</keyword>
<dbReference type="GO" id="GO:0005524">
    <property type="term" value="F:ATP binding"/>
    <property type="evidence" value="ECO:0007669"/>
    <property type="project" value="UniProtKB-UniRule"/>
</dbReference>
<evidence type="ECO:0000256" key="1">
    <source>
        <dbReference type="ARBA" id="ARBA00005898"/>
    </source>
</evidence>
<keyword evidence="7" id="KW-0963">Cytoplasm</keyword>